<proteinExistence type="predicted"/>
<dbReference type="OrthoDB" id="1094316at2"/>
<gene>
    <name evidence="2" type="ORF">EZE20_08185</name>
</gene>
<feature type="chain" id="PRO_5020700128" description="Outer membrane protein beta-barrel domain-containing protein" evidence="1">
    <location>
        <begin position="20"/>
        <end position="218"/>
    </location>
</feature>
<dbReference type="RefSeq" id="WP_132116369.1">
    <property type="nucleotide sequence ID" value="NZ_SMJU01000004.1"/>
</dbReference>
<evidence type="ECO:0000313" key="2">
    <source>
        <dbReference type="EMBL" id="TDB67082.1"/>
    </source>
</evidence>
<sequence length="218" mass="24461">MKIIQTLLLALAFSSQVIAQQAPNLYSIPTPWERYSHYSITLRGGAGLPIGPMAENYIDKVSMDNYSVAVDWILQQPFSVGVEVSQSFFSKKLPRAIYNIEDQDVSAVQTRTLKQIPVQGVASYYFGTPNARIRPYVQLAAGASFVDYTLYYGNLATQEQAIKFTYGAAAGSRFLFKKDGSVGADLRVKYNQTPFDFDYLDRGIGQINATIGLFYRWW</sequence>
<evidence type="ECO:0000256" key="1">
    <source>
        <dbReference type="SAM" id="SignalP"/>
    </source>
</evidence>
<name>A0A4R4KJJ7_9BACT</name>
<dbReference type="AlphaFoldDB" id="A0A4R4KJJ7"/>
<dbReference type="InterPro" id="IPR011250">
    <property type="entry name" value="OMP/PagP_B-barrel"/>
</dbReference>
<dbReference type="EMBL" id="SMJU01000004">
    <property type="protein sequence ID" value="TDB67082.1"/>
    <property type="molecule type" value="Genomic_DNA"/>
</dbReference>
<dbReference type="Proteomes" id="UP000295706">
    <property type="component" value="Unassembled WGS sequence"/>
</dbReference>
<dbReference type="Gene3D" id="2.40.160.20">
    <property type="match status" value="1"/>
</dbReference>
<feature type="signal peptide" evidence="1">
    <location>
        <begin position="1"/>
        <end position="19"/>
    </location>
</feature>
<evidence type="ECO:0000313" key="3">
    <source>
        <dbReference type="Proteomes" id="UP000295706"/>
    </source>
</evidence>
<organism evidence="2 3">
    <name type="scientific">Arundinibacter roseus</name>
    <dbReference type="NCBI Taxonomy" id="2070510"/>
    <lineage>
        <taxon>Bacteria</taxon>
        <taxon>Pseudomonadati</taxon>
        <taxon>Bacteroidota</taxon>
        <taxon>Cytophagia</taxon>
        <taxon>Cytophagales</taxon>
        <taxon>Spirosomataceae</taxon>
        <taxon>Arundinibacter</taxon>
    </lineage>
</organism>
<dbReference type="SUPFAM" id="SSF56925">
    <property type="entry name" value="OMPA-like"/>
    <property type="match status" value="1"/>
</dbReference>
<reference evidence="2 3" key="1">
    <citation type="submission" date="2019-02" db="EMBL/GenBank/DDBJ databases">
        <title>Arundinibacter roseus gen. nov., sp. nov., a new member of the family Cytophagaceae.</title>
        <authorList>
            <person name="Szuroczki S."/>
            <person name="Khayer B."/>
            <person name="Sproer C."/>
            <person name="Toumi M."/>
            <person name="Szabo A."/>
            <person name="Felfoldi T."/>
            <person name="Schumann P."/>
            <person name="Toth E."/>
        </authorList>
    </citation>
    <scope>NUCLEOTIDE SEQUENCE [LARGE SCALE GENOMIC DNA]</scope>
    <source>
        <strain evidence="2 3">DMA-k-7a</strain>
    </source>
</reference>
<keyword evidence="1" id="KW-0732">Signal</keyword>
<keyword evidence="3" id="KW-1185">Reference proteome</keyword>
<evidence type="ECO:0008006" key="4">
    <source>
        <dbReference type="Google" id="ProtNLM"/>
    </source>
</evidence>
<comment type="caution">
    <text evidence="2">The sequence shown here is derived from an EMBL/GenBank/DDBJ whole genome shotgun (WGS) entry which is preliminary data.</text>
</comment>
<accession>A0A4R4KJJ7</accession>
<protein>
    <recommendedName>
        <fullName evidence="4">Outer membrane protein beta-barrel domain-containing protein</fullName>
    </recommendedName>
</protein>